<keyword evidence="3" id="KW-0813">Transport</keyword>
<dbReference type="SUPFAM" id="SSF161093">
    <property type="entry name" value="MgtE membrane domain-like"/>
    <property type="match status" value="1"/>
</dbReference>
<evidence type="ECO:0000256" key="3">
    <source>
        <dbReference type="ARBA" id="ARBA00022448"/>
    </source>
</evidence>
<comment type="similarity">
    <text evidence="2">Belongs to the SLC41A transporter family.</text>
</comment>
<dbReference type="SUPFAM" id="SSF158791">
    <property type="entry name" value="MgtE N-terminal domain-like"/>
    <property type="match status" value="1"/>
</dbReference>
<dbReference type="Gene3D" id="3.10.580.10">
    <property type="entry name" value="CBS-domain"/>
    <property type="match status" value="1"/>
</dbReference>
<dbReference type="Pfam" id="PF00571">
    <property type="entry name" value="CBS"/>
    <property type="match status" value="1"/>
</dbReference>
<dbReference type="GO" id="GO:0016020">
    <property type="term" value="C:membrane"/>
    <property type="evidence" value="ECO:0007669"/>
    <property type="project" value="UniProtKB-SubCell"/>
</dbReference>
<dbReference type="InterPro" id="IPR038076">
    <property type="entry name" value="MgtE_N_sf"/>
</dbReference>
<keyword evidence="4 9" id="KW-0812">Transmembrane</keyword>
<dbReference type="PROSITE" id="PS51371">
    <property type="entry name" value="CBS"/>
    <property type="match status" value="1"/>
</dbReference>
<dbReference type="AlphaFoldDB" id="A0A4D6HCS0"/>
<dbReference type="SMART" id="SM00924">
    <property type="entry name" value="MgtE_N"/>
    <property type="match status" value="1"/>
</dbReference>
<dbReference type="STRING" id="1457250.GCA_000755225_00246"/>
<dbReference type="SUPFAM" id="SSF54631">
    <property type="entry name" value="CBS-domain pair"/>
    <property type="match status" value="1"/>
</dbReference>
<dbReference type="GO" id="GO:0008324">
    <property type="term" value="F:monoatomic cation transmembrane transporter activity"/>
    <property type="evidence" value="ECO:0007669"/>
    <property type="project" value="InterPro"/>
</dbReference>
<evidence type="ECO:0000256" key="2">
    <source>
        <dbReference type="ARBA" id="ARBA00009749"/>
    </source>
</evidence>
<gene>
    <name evidence="11" type="ORF">DV733_06210</name>
</gene>
<keyword evidence="6 9" id="KW-1133">Transmembrane helix</keyword>
<evidence type="ECO:0000256" key="4">
    <source>
        <dbReference type="ARBA" id="ARBA00022692"/>
    </source>
</evidence>
<evidence type="ECO:0000256" key="6">
    <source>
        <dbReference type="ARBA" id="ARBA00022989"/>
    </source>
</evidence>
<proteinExistence type="inferred from homology"/>
<dbReference type="Gene3D" id="1.25.60.10">
    <property type="entry name" value="MgtE N-terminal domain-like"/>
    <property type="match status" value="1"/>
</dbReference>
<dbReference type="KEGG" id="hsn:DV733_06210"/>
<protein>
    <submittedName>
        <fullName evidence="11">Magnesium transporter</fullName>
    </submittedName>
</protein>
<feature type="transmembrane region" description="Helical" evidence="9">
    <location>
        <begin position="287"/>
        <end position="308"/>
    </location>
</feature>
<keyword evidence="12" id="KW-1185">Reference proteome</keyword>
<organism evidence="11 12">
    <name type="scientific">Halapricum salinum</name>
    <dbReference type="NCBI Taxonomy" id="1457250"/>
    <lineage>
        <taxon>Archaea</taxon>
        <taxon>Methanobacteriati</taxon>
        <taxon>Methanobacteriota</taxon>
        <taxon>Stenosarchaea group</taxon>
        <taxon>Halobacteria</taxon>
        <taxon>Halobacteriales</taxon>
        <taxon>Haloarculaceae</taxon>
        <taxon>Halapricum</taxon>
    </lineage>
</organism>
<feature type="transmembrane region" description="Helical" evidence="9">
    <location>
        <begin position="257"/>
        <end position="275"/>
    </location>
</feature>
<name>A0A4D6HCS0_9EURY</name>
<evidence type="ECO:0000313" key="12">
    <source>
        <dbReference type="Proteomes" id="UP000296706"/>
    </source>
</evidence>
<evidence type="ECO:0000256" key="1">
    <source>
        <dbReference type="ARBA" id="ARBA00004141"/>
    </source>
</evidence>
<feature type="transmembrane region" description="Helical" evidence="9">
    <location>
        <begin position="397"/>
        <end position="420"/>
    </location>
</feature>
<dbReference type="InterPro" id="IPR000644">
    <property type="entry name" value="CBS_dom"/>
</dbReference>
<reference evidence="11 12" key="1">
    <citation type="journal article" date="2019" name="Nat. Commun.">
        <title>A new type of DNA phosphorothioation-based antiviral system in archaea.</title>
        <authorList>
            <person name="Xiong L."/>
            <person name="Liu S."/>
            <person name="Chen S."/>
            <person name="Xiao Y."/>
            <person name="Zhu B."/>
            <person name="Gao Y."/>
            <person name="Zhang Y."/>
            <person name="Chen B."/>
            <person name="Luo J."/>
            <person name="Deng Z."/>
            <person name="Chen X."/>
            <person name="Wang L."/>
            <person name="Chen S."/>
        </authorList>
    </citation>
    <scope>NUCLEOTIDE SEQUENCE [LARGE SCALE GENOMIC DNA]</scope>
    <source>
        <strain evidence="11 12">CBA1105</strain>
    </source>
</reference>
<dbReference type="GeneID" id="39847440"/>
<evidence type="ECO:0000256" key="8">
    <source>
        <dbReference type="PROSITE-ProRule" id="PRU00703"/>
    </source>
</evidence>
<dbReference type="Pfam" id="PF01769">
    <property type="entry name" value="MgtE"/>
    <property type="match status" value="1"/>
</dbReference>
<feature type="domain" description="CBS" evidence="10">
    <location>
        <begin position="173"/>
        <end position="230"/>
    </location>
</feature>
<dbReference type="EMBL" id="CP031310">
    <property type="protein sequence ID" value="QCC50862.1"/>
    <property type="molecule type" value="Genomic_DNA"/>
</dbReference>
<evidence type="ECO:0000256" key="7">
    <source>
        <dbReference type="ARBA" id="ARBA00023136"/>
    </source>
</evidence>
<comment type="subcellular location">
    <subcellularLocation>
        <location evidence="1">Membrane</location>
        <topology evidence="1">Multi-pass membrane protein</topology>
    </subcellularLocation>
</comment>
<evidence type="ECO:0000256" key="5">
    <source>
        <dbReference type="ARBA" id="ARBA00022842"/>
    </source>
</evidence>
<dbReference type="Gene3D" id="1.10.357.20">
    <property type="entry name" value="SLC41 divalent cation transporters, integral membrane domain"/>
    <property type="match status" value="1"/>
</dbReference>
<keyword evidence="7 9" id="KW-0472">Membrane</keyword>
<dbReference type="InterPro" id="IPR036739">
    <property type="entry name" value="SLC41_membr_dom_sf"/>
</dbReference>
<keyword evidence="8" id="KW-0129">CBS domain</keyword>
<dbReference type="PANTHER" id="PTHR41394:SF5">
    <property type="entry name" value="SLC41A_MGTE INTEGRAL MEMBRANE DOMAIN-CONTAINING PROTEIN"/>
    <property type="match status" value="1"/>
</dbReference>
<dbReference type="RefSeq" id="WP_049995580.1">
    <property type="nucleotide sequence ID" value="NZ_CP031310.1"/>
</dbReference>
<dbReference type="InterPro" id="IPR006667">
    <property type="entry name" value="SLC41_membr_dom"/>
</dbReference>
<feature type="transmembrane region" description="Helical" evidence="9">
    <location>
        <begin position="329"/>
        <end position="351"/>
    </location>
</feature>
<dbReference type="Pfam" id="PF03448">
    <property type="entry name" value="MgtE_N"/>
    <property type="match status" value="1"/>
</dbReference>
<evidence type="ECO:0000256" key="9">
    <source>
        <dbReference type="SAM" id="Phobius"/>
    </source>
</evidence>
<evidence type="ECO:0000259" key="10">
    <source>
        <dbReference type="PROSITE" id="PS51371"/>
    </source>
</evidence>
<dbReference type="Proteomes" id="UP000296706">
    <property type="component" value="Chromosome"/>
</dbReference>
<dbReference type="InterPro" id="IPR006668">
    <property type="entry name" value="Mg_transptr_MgtE_intracell_dom"/>
</dbReference>
<dbReference type="OrthoDB" id="167700at2157"/>
<keyword evidence="5" id="KW-0460">Magnesium</keyword>
<accession>A0A4D6HCS0</accession>
<dbReference type="PANTHER" id="PTHR41394">
    <property type="entry name" value="MAGNESIUM TRANSPORTER MGTE"/>
    <property type="match status" value="1"/>
</dbReference>
<evidence type="ECO:0000313" key="11">
    <source>
        <dbReference type="EMBL" id="QCC50862.1"/>
    </source>
</evidence>
<sequence length="421" mass="45290">MAEAEAAVDLQQTLALSPAPADEFATLSRSRQRDVFFTLPEPVREDLVADMDREQLRRFVGNLDPDEATDVLGYAPEAVREDVLSHLDANRREKVSYLLSFDPESAAGLMDVDYVTVDAEDSFQAVADRVQRFERRTGRFPTIFVLDGRELLGELKGATLAMTERDSERLVDYVEEIPSIRYDREDEDVLEVFRENRDRTVAVLDEDEEIVGVIHADDLLTVVEEAAGETLYEFTGVDEEESALDGPLAKVGHRYKWLILNLGTGFLAAAVVGLFEATIASIAVLAAYMPIVAGMGGNAGTQAMAVTVRGISQGQVTLATGKRVIFNEVLAGAVNGLITGALVAVIATAFSSAEFGVLLGAVIGVSMVANLVIAGFFGALIPLVLDRAGQDPATSATIFITTATDVLGFLVFLGLAQVVLL</sequence>
<dbReference type="InterPro" id="IPR046342">
    <property type="entry name" value="CBS_dom_sf"/>
</dbReference>
<feature type="transmembrane region" description="Helical" evidence="9">
    <location>
        <begin position="357"/>
        <end position="385"/>
    </location>
</feature>